<dbReference type="Gene3D" id="3.40.190.10">
    <property type="entry name" value="Periplasmic binding protein-like II"/>
    <property type="match status" value="1"/>
</dbReference>
<keyword evidence="2" id="KW-1185">Reference proteome</keyword>
<gene>
    <name evidence="1" type="ORF">SFSGTM_14270</name>
</gene>
<protein>
    <submittedName>
        <fullName evidence="1">Uncharacterized protein</fullName>
    </submittedName>
</protein>
<dbReference type="RefSeq" id="WP_162084600.1">
    <property type="nucleotide sequence ID" value="NZ_AP021881.1"/>
</dbReference>
<dbReference type="EMBL" id="AP021881">
    <property type="protein sequence ID" value="BBP00719.1"/>
    <property type="molecule type" value="Genomic_DNA"/>
</dbReference>
<proteinExistence type="predicted"/>
<evidence type="ECO:0000313" key="2">
    <source>
        <dbReference type="Proteomes" id="UP000463939"/>
    </source>
</evidence>
<organism evidence="1 2">
    <name type="scientific">Sulfuriferula nivalis</name>
    <dbReference type="NCBI Taxonomy" id="2675298"/>
    <lineage>
        <taxon>Bacteria</taxon>
        <taxon>Pseudomonadati</taxon>
        <taxon>Pseudomonadota</taxon>
        <taxon>Betaproteobacteria</taxon>
        <taxon>Nitrosomonadales</taxon>
        <taxon>Sulfuricellaceae</taxon>
        <taxon>Sulfuriferula</taxon>
    </lineage>
</organism>
<name>A0A809RFV2_9PROT</name>
<dbReference type="KEGG" id="sniv:SFSGTM_14270"/>
<accession>A0A809RFV2</accession>
<reference evidence="2" key="1">
    <citation type="submission" date="2019-11" db="EMBL/GenBank/DDBJ databases">
        <title>Isolation and characterization of a novel species in the genus Sulfuriferula.</title>
        <authorList>
            <person name="Mochizuki J."/>
            <person name="Kojima H."/>
            <person name="Fukui M."/>
        </authorList>
    </citation>
    <scope>NUCLEOTIDE SEQUENCE [LARGE SCALE GENOMIC DNA]</scope>
    <source>
        <strain evidence="2">SGTM</strain>
    </source>
</reference>
<evidence type="ECO:0000313" key="1">
    <source>
        <dbReference type="EMBL" id="BBP00719.1"/>
    </source>
</evidence>
<sequence length="286" mass="32688">MLGIGGFFGYRYATHLTQDKIRISINPWVGFTPFSYAQEKGWLEQTPFRFVWHVDLTEGNQLYERGLTQGFTATQYDPVNFMDASQIKPVFLIDRSNGSDAILSNRTLAALRDTHEPVTVFLERGWLQDDFFKAFVQENGLQHLQFILTNKAVKSMTSVNSNGAPVILISYAPYISELIRSGFVTVASTRTLKSFFVIDALFVNDKFIPGQEAEFQALKAIFHRAVNQLRINPREYYNTVQPYLEGQSYEEFMASVNDIEWLDHTASPAIVQQLQAQHLKTDRLLP</sequence>
<dbReference type="Proteomes" id="UP000463939">
    <property type="component" value="Chromosome"/>
</dbReference>
<dbReference type="AlphaFoldDB" id="A0A809RFV2"/>